<dbReference type="KEGG" id="mbd:MEBOL_007943"/>
<dbReference type="Gene3D" id="1.20.910.10">
    <property type="entry name" value="Heme oxygenase-like"/>
    <property type="match status" value="1"/>
</dbReference>
<gene>
    <name evidence="1" type="ORF">MEBOL_007943</name>
</gene>
<evidence type="ECO:0000313" key="1">
    <source>
        <dbReference type="EMBL" id="ATB34440.1"/>
    </source>
</evidence>
<reference evidence="1 2" key="1">
    <citation type="submission" date="2017-06" db="EMBL/GenBank/DDBJ databases">
        <authorList>
            <person name="Kim H.J."/>
            <person name="Triplett B.A."/>
        </authorList>
    </citation>
    <scope>NUCLEOTIDE SEQUENCE [LARGE SCALE GENOMIC DNA]</scope>
    <source>
        <strain evidence="1 2">DSM 14713</strain>
    </source>
</reference>
<protein>
    <recommendedName>
        <fullName evidence="3">Heme oxygenase</fullName>
    </recommendedName>
</protein>
<evidence type="ECO:0000313" key="2">
    <source>
        <dbReference type="Proteomes" id="UP000217289"/>
    </source>
</evidence>
<dbReference type="InterPro" id="IPR016084">
    <property type="entry name" value="Haem_Oase-like_multi-hlx"/>
</dbReference>
<evidence type="ECO:0008006" key="3">
    <source>
        <dbReference type="Google" id="ProtNLM"/>
    </source>
</evidence>
<accession>A0A250IT76</accession>
<proteinExistence type="predicted"/>
<dbReference type="Proteomes" id="UP000217289">
    <property type="component" value="Chromosome"/>
</dbReference>
<dbReference type="AlphaFoldDB" id="A0A250IT76"/>
<dbReference type="Pfam" id="PF14518">
    <property type="entry name" value="Haem_oxygenas_2"/>
    <property type="match status" value="1"/>
</dbReference>
<dbReference type="EMBL" id="CP022163">
    <property type="protein sequence ID" value="ATB34440.1"/>
    <property type="molecule type" value="Genomic_DNA"/>
</dbReference>
<organism evidence="1 2">
    <name type="scientific">Melittangium boletus DSM 14713</name>
    <dbReference type="NCBI Taxonomy" id="1294270"/>
    <lineage>
        <taxon>Bacteria</taxon>
        <taxon>Pseudomonadati</taxon>
        <taxon>Myxococcota</taxon>
        <taxon>Myxococcia</taxon>
        <taxon>Myxococcales</taxon>
        <taxon>Cystobacterineae</taxon>
        <taxon>Archangiaceae</taxon>
        <taxon>Melittangium</taxon>
    </lineage>
</organism>
<dbReference type="RefSeq" id="WP_425437592.1">
    <property type="nucleotide sequence ID" value="NZ_CP022163.1"/>
</dbReference>
<dbReference type="SUPFAM" id="SSF48613">
    <property type="entry name" value="Heme oxygenase-like"/>
    <property type="match status" value="1"/>
</dbReference>
<name>A0A250IT76_9BACT</name>
<sequence>MHMQTETSPLTTDWTQALELEARTLVAQLDAHPDARRLFEGTIDTTGYARYLMQTYHYVRWSTPLLIESGQRMKRSGRHPALGELLLQKAAEERGHERWLLADLKNLGWPAGRVEGSGRSPAVNAYIAWNRYTSMKGAPTAFLGTAYVLEYLSVARASKAVERLLAARLIPNIHKAVTFLRGHGSADEGHVAELTAVLRSLTDPEEQAAMILSARTTRVLYTGLFSCDERRS</sequence>
<keyword evidence="2" id="KW-1185">Reference proteome</keyword>